<reference evidence="3" key="1">
    <citation type="journal article" date="2010" name="Nucleic Acids Res.">
        <title>Two novel families of plasmids from hyperthermophilic archaea encoding new families of replication proteins.</title>
        <authorList>
            <person name="Soler N."/>
            <person name="Marguet E."/>
            <person name="Cortez D."/>
            <person name="Desnoues N."/>
            <person name="Keller J."/>
            <person name="van Tilbeurgh H."/>
            <person name="Sezonov G."/>
            <person name="Forterre P."/>
        </authorList>
    </citation>
    <scope>NUCLEOTIDE SEQUENCE</scope>
    <source>
        <strain evidence="3">26/2</strain>
        <plasmid evidence="3">pT26-2</plasmid>
    </source>
</reference>
<geneLocation type="plasmid" evidence="3">
    <name>pT26-2</name>
</geneLocation>
<dbReference type="AlphaFoldDB" id="D6MY36"/>
<keyword evidence="1" id="KW-0175">Coiled coil</keyword>
<accession>D6MY36</accession>
<dbReference type="Gene3D" id="1.20.5.170">
    <property type="match status" value="1"/>
</dbReference>
<keyword evidence="2" id="KW-0472">Membrane</keyword>
<gene>
    <name evidence="3" type="ORF">t26-13</name>
</gene>
<protein>
    <submittedName>
        <fullName evidence="3">T26-13p</fullName>
    </submittedName>
</protein>
<feature type="transmembrane region" description="Helical" evidence="2">
    <location>
        <begin position="223"/>
        <end position="243"/>
    </location>
</feature>
<feature type="coiled-coil region" evidence="1">
    <location>
        <begin position="112"/>
        <end position="201"/>
    </location>
</feature>
<dbReference type="EMBL" id="GU056179">
    <property type="protein sequence ID" value="ADF80237.1"/>
    <property type="molecule type" value="Genomic_DNA"/>
</dbReference>
<keyword evidence="3" id="KW-0614">Plasmid</keyword>
<proteinExistence type="predicted"/>
<evidence type="ECO:0000256" key="2">
    <source>
        <dbReference type="SAM" id="Phobius"/>
    </source>
</evidence>
<keyword evidence="2" id="KW-1133">Transmembrane helix</keyword>
<organism evidence="3">
    <name type="scientific">Thermococcus sp. 26/2</name>
    <dbReference type="NCBI Taxonomy" id="758583"/>
    <lineage>
        <taxon>Archaea</taxon>
        <taxon>Methanobacteriati</taxon>
        <taxon>Methanobacteriota</taxon>
        <taxon>Thermococci</taxon>
        <taxon>Thermococcales</taxon>
        <taxon>Thermococcaceae</taxon>
        <taxon>Thermococcus</taxon>
    </lineage>
</organism>
<name>D6MY36_9EURY</name>
<keyword evidence="2" id="KW-0812">Transmembrane</keyword>
<sequence>MNFRSMKLWIPIVIYMLSIAPALAVTFSWSGALEVGQNITVSNLTLLVDQNNRTGQLALIVEDGSNILALIQGNGSTKVGNLTVSFIGFNGKGYITINGPELFTVGQPSSANSALLAKVSKLKAQVANLSRENEKLKVQVDSLKKENAQLKEKLKSQPNTAELKAELANLTNKYNQLKAKADFLEQQNEEYRQIIQQVMTEQSSEAKQSYIEKAKKEKLVGSVLLKGLTASLVVVGLVGYGLYRKKRSWEFGGL</sequence>
<evidence type="ECO:0000256" key="1">
    <source>
        <dbReference type="SAM" id="Coils"/>
    </source>
</evidence>
<evidence type="ECO:0000313" key="3">
    <source>
        <dbReference type="EMBL" id="ADF80237.1"/>
    </source>
</evidence>